<name>A0A918Q3D8_9CAUL</name>
<dbReference type="Proteomes" id="UP000662572">
    <property type="component" value="Unassembled WGS sequence"/>
</dbReference>
<gene>
    <name evidence="1" type="ORF">GCM10011273_18280</name>
</gene>
<evidence type="ECO:0000313" key="1">
    <source>
        <dbReference type="EMBL" id="GGZ32466.1"/>
    </source>
</evidence>
<sequence>MHTQFQDSDLIEDEIAVATRNLFAEITSVDTRLQTLQNYTDENVLYRLTLIAEAKLIPHRAGELEALTKAWHSKDFDMFKRLLVAYHERRTAYVPQLTKMINAMADRINAQATASGIPAKDLMTYRAQ</sequence>
<dbReference type="AlphaFoldDB" id="A0A918Q3D8"/>
<organism evidence="1 2">
    <name type="scientific">Asticcacaulis endophyticus</name>
    <dbReference type="NCBI Taxonomy" id="1395890"/>
    <lineage>
        <taxon>Bacteria</taxon>
        <taxon>Pseudomonadati</taxon>
        <taxon>Pseudomonadota</taxon>
        <taxon>Alphaproteobacteria</taxon>
        <taxon>Caulobacterales</taxon>
        <taxon>Caulobacteraceae</taxon>
        <taxon>Asticcacaulis</taxon>
    </lineage>
</organism>
<evidence type="ECO:0000313" key="2">
    <source>
        <dbReference type="Proteomes" id="UP000662572"/>
    </source>
</evidence>
<proteinExistence type="predicted"/>
<comment type="caution">
    <text evidence="1">The sequence shown here is derived from an EMBL/GenBank/DDBJ whole genome shotgun (WGS) entry which is preliminary data.</text>
</comment>
<reference evidence="1" key="1">
    <citation type="journal article" date="2014" name="Int. J. Syst. Evol. Microbiol.">
        <title>Complete genome sequence of Corynebacterium casei LMG S-19264T (=DSM 44701T), isolated from a smear-ripened cheese.</title>
        <authorList>
            <consortium name="US DOE Joint Genome Institute (JGI-PGF)"/>
            <person name="Walter F."/>
            <person name="Albersmeier A."/>
            <person name="Kalinowski J."/>
            <person name="Ruckert C."/>
        </authorList>
    </citation>
    <scope>NUCLEOTIDE SEQUENCE</scope>
    <source>
        <strain evidence="1">KCTC 32296</strain>
    </source>
</reference>
<reference evidence="1" key="2">
    <citation type="submission" date="2020-09" db="EMBL/GenBank/DDBJ databases">
        <authorList>
            <person name="Sun Q."/>
            <person name="Kim S."/>
        </authorList>
    </citation>
    <scope>NUCLEOTIDE SEQUENCE</scope>
    <source>
        <strain evidence="1">KCTC 32296</strain>
    </source>
</reference>
<accession>A0A918Q3D8</accession>
<protein>
    <submittedName>
        <fullName evidence="1">Uncharacterized protein</fullName>
    </submittedName>
</protein>
<keyword evidence="2" id="KW-1185">Reference proteome</keyword>
<dbReference type="EMBL" id="BMZB01000002">
    <property type="protein sequence ID" value="GGZ32466.1"/>
    <property type="molecule type" value="Genomic_DNA"/>
</dbReference>
<dbReference type="RefSeq" id="WP_189486161.1">
    <property type="nucleotide sequence ID" value="NZ_BMZB01000002.1"/>
</dbReference>